<dbReference type="AlphaFoldDB" id="A0A2S7K596"/>
<dbReference type="RefSeq" id="WP_104830184.1">
    <property type="nucleotide sequence ID" value="NZ_PJCH01000006.1"/>
</dbReference>
<dbReference type="OrthoDB" id="7506349at2"/>
<organism evidence="2 3">
    <name type="scientific">Hyphococcus luteus</name>
    <dbReference type="NCBI Taxonomy" id="2058213"/>
    <lineage>
        <taxon>Bacteria</taxon>
        <taxon>Pseudomonadati</taxon>
        <taxon>Pseudomonadota</taxon>
        <taxon>Alphaproteobacteria</taxon>
        <taxon>Parvularculales</taxon>
        <taxon>Parvularculaceae</taxon>
        <taxon>Hyphococcus</taxon>
    </lineage>
</organism>
<evidence type="ECO:0000313" key="3">
    <source>
        <dbReference type="Proteomes" id="UP000239504"/>
    </source>
</evidence>
<feature type="region of interest" description="Disordered" evidence="1">
    <location>
        <begin position="1"/>
        <end position="34"/>
    </location>
</feature>
<name>A0A2S7K596_9PROT</name>
<dbReference type="EMBL" id="PJCH01000006">
    <property type="protein sequence ID" value="PQA87646.1"/>
    <property type="molecule type" value="Genomic_DNA"/>
</dbReference>
<proteinExistence type="predicted"/>
<reference evidence="2 3" key="1">
    <citation type="submission" date="2017-12" db="EMBL/GenBank/DDBJ databases">
        <authorList>
            <person name="Hurst M.R.H."/>
        </authorList>
    </citation>
    <scope>NUCLEOTIDE SEQUENCE [LARGE SCALE GENOMIC DNA]</scope>
    <source>
        <strain evidence="2 3">SY-3-19</strain>
    </source>
</reference>
<dbReference type="Proteomes" id="UP000239504">
    <property type="component" value="Unassembled WGS sequence"/>
</dbReference>
<dbReference type="Gene3D" id="1.10.357.10">
    <property type="entry name" value="Tetracycline Repressor, domain 2"/>
    <property type="match status" value="1"/>
</dbReference>
<gene>
    <name evidence="2" type="ORF">CW354_11255</name>
</gene>
<sequence length="247" mass="28654">MSATMNASTKTTRTSRRKKTTKKPSVKKPRAKRSRQELIADAVIEVLGRAGARGLTHREIDRFLRLPDGSTSYYFRRKDDLIAAGLERLNALTLERHRKRYETVFQKAASKKQVKLSDFAETEFETYKQYISSPPLYRNLARVEFFIMAIRDKSLMEAQRRTMQPIFDLDEKMFRLLGAKNPRHAAAEYGDFRRGSFMTFVLVPNAVFGRDRTIEYYENVIRKIIADTDKMQEDLPLDANIIKTIAS</sequence>
<keyword evidence="3" id="KW-1185">Reference proteome</keyword>
<evidence type="ECO:0000313" key="2">
    <source>
        <dbReference type="EMBL" id="PQA87646.1"/>
    </source>
</evidence>
<evidence type="ECO:0008006" key="4">
    <source>
        <dbReference type="Google" id="ProtNLM"/>
    </source>
</evidence>
<dbReference type="InterPro" id="IPR009057">
    <property type="entry name" value="Homeodomain-like_sf"/>
</dbReference>
<protein>
    <recommendedName>
        <fullName evidence="4">HTH tetR-type domain-containing protein</fullName>
    </recommendedName>
</protein>
<feature type="compositionally biased region" description="Basic residues" evidence="1">
    <location>
        <begin position="13"/>
        <end position="33"/>
    </location>
</feature>
<evidence type="ECO:0000256" key="1">
    <source>
        <dbReference type="SAM" id="MobiDB-lite"/>
    </source>
</evidence>
<comment type="caution">
    <text evidence="2">The sequence shown here is derived from an EMBL/GenBank/DDBJ whole genome shotgun (WGS) entry which is preliminary data.</text>
</comment>
<accession>A0A2S7K596</accession>
<dbReference type="SUPFAM" id="SSF46689">
    <property type="entry name" value="Homeodomain-like"/>
    <property type="match status" value="1"/>
</dbReference>